<feature type="domain" description="PAS" evidence="10">
    <location>
        <begin position="344"/>
        <end position="414"/>
    </location>
</feature>
<evidence type="ECO:0000259" key="10">
    <source>
        <dbReference type="PROSITE" id="PS50112"/>
    </source>
</evidence>
<feature type="domain" description="PAC" evidence="11">
    <location>
        <begin position="787"/>
        <end position="839"/>
    </location>
</feature>
<feature type="domain" description="PAS" evidence="10">
    <location>
        <begin position="79"/>
        <end position="136"/>
    </location>
</feature>
<keyword evidence="8" id="KW-0175">Coiled coil</keyword>
<feature type="domain" description="PAC" evidence="11">
    <location>
        <begin position="287"/>
        <end position="339"/>
    </location>
</feature>
<dbReference type="NCBIfam" id="TIGR00229">
    <property type="entry name" value="sensory_box"/>
    <property type="match status" value="4"/>
</dbReference>
<dbReference type="Pfam" id="PF08448">
    <property type="entry name" value="PAS_4"/>
    <property type="match status" value="3"/>
</dbReference>
<dbReference type="Pfam" id="PF15915">
    <property type="entry name" value="BAT"/>
    <property type="match status" value="1"/>
</dbReference>
<dbReference type="SMART" id="SM00065">
    <property type="entry name" value="GAF"/>
    <property type="match status" value="1"/>
</dbReference>
<dbReference type="Gene3D" id="3.30.450.20">
    <property type="entry name" value="PAS domain"/>
    <property type="match status" value="6"/>
</dbReference>
<dbReference type="SMART" id="SM00086">
    <property type="entry name" value="PAC"/>
    <property type="match status" value="4"/>
</dbReference>
<evidence type="ECO:0000256" key="6">
    <source>
        <dbReference type="ARBA" id="ARBA00023015"/>
    </source>
</evidence>
<reference evidence="12 13" key="1">
    <citation type="submission" date="2020-12" db="EMBL/GenBank/DDBJ databases">
        <title>Halosimplex halophilum sp. nov. and Halosimplex salinum sp. nov., two new members of the genus Halosimplex.</title>
        <authorList>
            <person name="Cui H.L."/>
        </authorList>
    </citation>
    <scope>NUCLEOTIDE SEQUENCE [LARGE SCALE GENOMIC DNA]</scope>
    <source>
        <strain evidence="12 13">YGH94</strain>
    </source>
</reference>
<dbReference type="SUPFAM" id="SSF55785">
    <property type="entry name" value="PYP-like sensor domain (PAS domain)"/>
    <property type="match status" value="6"/>
</dbReference>
<dbReference type="PANTHER" id="PTHR43304:SF1">
    <property type="entry name" value="PAC DOMAIN-CONTAINING PROTEIN"/>
    <property type="match status" value="1"/>
</dbReference>
<feature type="domain" description="PAC" evidence="11">
    <location>
        <begin position="536"/>
        <end position="588"/>
    </location>
</feature>
<dbReference type="InterPro" id="IPR003018">
    <property type="entry name" value="GAF"/>
</dbReference>
<dbReference type="InterPro" id="IPR001610">
    <property type="entry name" value="PAC"/>
</dbReference>
<dbReference type="Pfam" id="PF08447">
    <property type="entry name" value="PAS_3"/>
    <property type="match status" value="2"/>
</dbReference>
<dbReference type="Gene3D" id="2.10.70.100">
    <property type="match status" value="2"/>
</dbReference>
<evidence type="ECO:0000256" key="5">
    <source>
        <dbReference type="ARBA" id="ARBA00022777"/>
    </source>
</evidence>
<name>A0A7T3FWP1_9EURY</name>
<accession>A0A7T3FWP1</accession>
<evidence type="ECO:0000256" key="2">
    <source>
        <dbReference type="ARBA" id="ARBA00012438"/>
    </source>
</evidence>
<evidence type="ECO:0000256" key="4">
    <source>
        <dbReference type="ARBA" id="ARBA00022679"/>
    </source>
</evidence>
<dbReference type="AlphaFoldDB" id="A0A7T3FWP1"/>
<keyword evidence="5" id="KW-0418">Kinase</keyword>
<feature type="domain" description="PAC" evidence="11">
    <location>
        <begin position="657"/>
        <end position="709"/>
    </location>
</feature>
<dbReference type="OrthoDB" id="205707at2157"/>
<dbReference type="InterPro" id="IPR036390">
    <property type="entry name" value="WH_DNA-bd_sf"/>
</dbReference>
<evidence type="ECO:0000256" key="7">
    <source>
        <dbReference type="ARBA" id="ARBA00023163"/>
    </source>
</evidence>
<protein>
    <recommendedName>
        <fullName evidence="2">histidine kinase</fullName>
        <ecNumber evidence="2">2.7.13.3</ecNumber>
    </recommendedName>
</protein>
<evidence type="ECO:0000256" key="3">
    <source>
        <dbReference type="ARBA" id="ARBA00022553"/>
    </source>
</evidence>
<dbReference type="InterPro" id="IPR013655">
    <property type="entry name" value="PAS_fold_3"/>
</dbReference>
<evidence type="ECO:0000256" key="9">
    <source>
        <dbReference type="SAM" id="MobiDB-lite"/>
    </source>
</evidence>
<dbReference type="InterPro" id="IPR035965">
    <property type="entry name" value="PAS-like_dom_sf"/>
</dbReference>
<keyword evidence="6" id="KW-0805">Transcription regulation</keyword>
<dbReference type="GeneID" id="60589942"/>
<dbReference type="InterPro" id="IPR000700">
    <property type="entry name" value="PAS-assoc_C"/>
</dbReference>
<dbReference type="CDD" id="cd00130">
    <property type="entry name" value="PAS"/>
    <property type="match status" value="4"/>
</dbReference>
<feature type="coiled-coil region" evidence="8">
    <location>
        <begin position="830"/>
        <end position="857"/>
    </location>
</feature>
<dbReference type="EC" id="2.7.13.3" evidence="2"/>
<keyword evidence="13" id="KW-1185">Reference proteome</keyword>
<dbReference type="SUPFAM" id="SSF55781">
    <property type="entry name" value="GAF domain-like"/>
    <property type="match status" value="1"/>
</dbReference>
<dbReference type="InterPro" id="IPR013656">
    <property type="entry name" value="PAS_4"/>
</dbReference>
<dbReference type="Gene3D" id="3.30.450.40">
    <property type="match status" value="1"/>
</dbReference>
<dbReference type="EMBL" id="CP065856">
    <property type="protein sequence ID" value="QPV62149.1"/>
    <property type="molecule type" value="Genomic_DNA"/>
</dbReference>
<dbReference type="Pfam" id="PF04967">
    <property type="entry name" value="HTH_10"/>
    <property type="match status" value="1"/>
</dbReference>
<dbReference type="InterPro" id="IPR007050">
    <property type="entry name" value="HTH_bacterioopsin"/>
</dbReference>
<evidence type="ECO:0000256" key="8">
    <source>
        <dbReference type="SAM" id="Coils"/>
    </source>
</evidence>
<dbReference type="Proteomes" id="UP000595001">
    <property type="component" value="Chromosome"/>
</dbReference>
<dbReference type="SMART" id="SM00091">
    <property type="entry name" value="PAS"/>
    <property type="match status" value="5"/>
</dbReference>
<feature type="domain" description="PAS" evidence="10">
    <location>
        <begin position="461"/>
        <end position="534"/>
    </location>
</feature>
<proteinExistence type="predicted"/>
<dbReference type="PANTHER" id="PTHR43304">
    <property type="entry name" value="PHYTOCHROME-LIKE PROTEIN CPH1"/>
    <property type="match status" value="1"/>
</dbReference>
<keyword evidence="3" id="KW-0597">Phosphoprotein</keyword>
<dbReference type="GO" id="GO:0004673">
    <property type="term" value="F:protein histidine kinase activity"/>
    <property type="evidence" value="ECO:0007669"/>
    <property type="project" value="UniProtKB-EC"/>
</dbReference>
<feature type="domain" description="PAS" evidence="10">
    <location>
        <begin position="212"/>
        <end position="285"/>
    </location>
</feature>
<dbReference type="InterPro" id="IPR000014">
    <property type="entry name" value="PAS"/>
</dbReference>
<dbReference type="Pfam" id="PF13426">
    <property type="entry name" value="PAS_9"/>
    <property type="match status" value="1"/>
</dbReference>
<gene>
    <name evidence="12" type="ORF">I7X12_15575</name>
</gene>
<keyword evidence="4" id="KW-0808">Transferase</keyword>
<evidence type="ECO:0000256" key="1">
    <source>
        <dbReference type="ARBA" id="ARBA00000085"/>
    </source>
</evidence>
<dbReference type="InterPro" id="IPR029016">
    <property type="entry name" value="GAF-like_dom_sf"/>
</dbReference>
<sequence length="1243" mass="139893">MDEGSLTDAMRTTLALFDDGGEPQTTTEIADRLDLGRRATYGRLDRLVERERLRTKKVGANARVWWRPVRSEPEWPAAAESLVEDVLDDVEVGIFVLDETFEVAWINGATERYFGIDRERALGRDKRELVADRVAPAVERSGRFESSVLATYDDNTYTERFECHVTPEEGRTERWLEHRSKPVESGAYAGGRVELYYDVTERVRSERARREEHREFASLVEAIEGYAIVTLDPDGHVETWNPGAERIKGYEAEAIVGEHFSTFYTEADRAAGVPAESLETAAERGSLEAEGWRVRADGTRFWADVTITAIRGDDGELKGYAKVTHDVTERRARERRLARQHDELVSELDEVFERVDDAFYALDEYFRFTYVNDRAEELLGRDRGDLLGRSVWRALDVEEADPIRERFERAMATQESSTFERFSEPLGIWETVRIYPSPSGLSVYFRDITERKETEMALSENEERLRLALEAGDLGVWELDLESGTSPDRSPRHDRIFGYEQPQAEWSFERFLDHVHPADRERVEESFEAAFDTGEWRFECRIVRADGAERWIEGQGEFFDGEGGEPERAVGVVNDVTERVERERELEESKTRYQTLVEHFPNGAVTLVDADLRYVTVGGTPPGEADVDPDELEGRSLREVLPADVADLLVPRYEAALDGEAGEFEADLGDRSYEFRVVPVRDESGAVSAVMGMSQDVTGRRAYEDYLEDAKSQLEAATEAGAIGTWEWHAPEDRFVAGTALARQFGVAPAAAREGVSVERFFEAVHEADRARVEREVRAALDECGEYESEYRVRDAEGELRWVVARGSVECDEDGDPVSFPGALTDITERKRTEIVLERQREQLAALNNLNEVVRETTEAVIEQSTREEIERTVCERLAATDSYLFAWIGDVDARSETVNLRTEAGVEGYLDGISISVDPDDERSGGPTGRALRTSETQISHDIRADERHDPWRSHIEEYGFQSSAAVPIVHEGTTYGVLNVYAERPRAFDGREGAVLTQLGEVVGHAIAAAERKRALMSDELVELEFRIRDVFAALGVQGETGGRVTLDHFVPVGDDEFLVHGTATDEAVETVRTFVEALPHWEDLSVSSDGDPAKFELRLTEPPVLSAVASQGGYVQSAVIEDGDYLMRIHLAPSVDVRRVIDAVEDAYPTARMLRRRQISRDHGDSESTPRGLIEDLTERQRVALEAAYHAGFFEWPRDASGESVAESLGVAAPTFHQHLRKAERKVFESIFSSLVPQPG</sequence>
<dbReference type="RefSeq" id="WP_198060964.1">
    <property type="nucleotide sequence ID" value="NZ_CP065856.1"/>
</dbReference>
<evidence type="ECO:0000313" key="12">
    <source>
        <dbReference type="EMBL" id="QPV62149.1"/>
    </source>
</evidence>
<organism evidence="12 13">
    <name type="scientific">Halosimplex litoreum</name>
    <dbReference type="NCBI Taxonomy" id="1198301"/>
    <lineage>
        <taxon>Archaea</taxon>
        <taxon>Methanobacteriati</taxon>
        <taxon>Methanobacteriota</taxon>
        <taxon>Stenosarchaea group</taxon>
        <taxon>Halobacteria</taxon>
        <taxon>Halobacteriales</taxon>
        <taxon>Haloarculaceae</taxon>
        <taxon>Halosimplex</taxon>
    </lineage>
</organism>
<evidence type="ECO:0000259" key="11">
    <source>
        <dbReference type="PROSITE" id="PS50113"/>
    </source>
</evidence>
<dbReference type="PROSITE" id="PS50113">
    <property type="entry name" value="PAC"/>
    <property type="match status" value="4"/>
</dbReference>
<keyword evidence="7" id="KW-0804">Transcription</keyword>
<dbReference type="PROSITE" id="PS50112">
    <property type="entry name" value="PAS"/>
    <property type="match status" value="4"/>
</dbReference>
<dbReference type="Pfam" id="PF13185">
    <property type="entry name" value="GAF_2"/>
    <property type="match status" value="1"/>
</dbReference>
<comment type="catalytic activity">
    <reaction evidence="1">
        <text>ATP + protein L-histidine = ADP + protein N-phospho-L-histidine.</text>
        <dbReference type="EC" id="2.7.13.3"/>
    </reaction>
</comment>
<dbReference type="SUPFAM" id="SSF46785">
    <property type="entry name" value="Winged helix' DNA-binding domain"/>
    <property type="match status" value="1"/>
</dbReference>
<feature type="region of interest" description="Disordered" evidence="9">
    <location>
        <begin position="917"/>
        <end position="939"/>
    </location>
</feature>
<dbReference type="InterPro" id="IPR031803">
    <property type="entry name" value="BAT_GAF/HTH-assoc"/>
</dbReference>
<dbReference type="InterPro" id="IPR052162">
    <property type="entry name" value="Sensor_kinase/Photoreceptor"/>
</dbReference>
<dbReference type="KEGG" id="hlt:I7X12_15575"/>
<evidence type="ECO:0000313" key="13">
    <source>
        <dbReference type="Proteomes" id="UP000595001"/>
    </source>
</evidence>